<dbReference type="GO" id="GO:0050660">
    <property type="term" value="F:flavin adenine dinucleotide binding"/>
    <property type="evidence" value="ECO:0007669"/>
    <property type="project" value="TreeGrafter"/>
</dbReference>
<feature type="domain" description="FAD/NAD(P)-binding" evidence="5">
    <location>
        <begin position="4"/>
        <end position="289"/>
    </location>
</feature>
<dbReference type="Pfam" id="PF07992">
    <property type="entry name" value="Pyr_redox_2"/>
    <property type="match status" value="1"/>
</dbReference>
<organism evidence="6 8">
    <name type="scientific">Gibberella zeae</name>
    <name type="common">Wheat head blight fungus</name>
    <name type="synonym">Fusarium graminearum</name>
    <dbReference type="NCBI Taxonomy" id="5518"/>
    <lineage>
        <taxon>Eukaryota</taxon>
        <taxon>Fungi</taxon>
        <taxon>Dikarya</taxon>
        <taxon>Ascomycota</taxon>
        <taxon>Pezizomycotina</taxon>
        <taxon>Sordariomycetes</taxon>
        <taxon>Hypocreomycetidae</taxon>
        <taxon>Hypocreales</taxon>
        <taxon>Nectriaceae</taxon>
        <taxon>Fusarium</taxon>
    </lineage>
</organism>
<dbReference type="OMA" id="SFYWNIA"/>
<reference evidence="7" key="1">
    <citation type="submission" date="2019-04" db="EMBL/GenBank/DDBJ databases">
        <authorList>
            <person name="Melise S."/>
            <person name="Noan J."/>
            <person name="Okalmin O."/>
        </authorList>
    </citation>
    <scope>NUCLEOTIDE SEQUENCE</scope>
    <source>
        <strain evidence="7">FN9</strain>
    </source>
</reference>
<dbReference type="SUPFAM" id="SSF51905">
    <property type="entry name" value="FAD/NAD(P)-binding domain"/>
    <property type="match status" value="2"/>
</dbReference>
<name>A0A2H3HH18_GIBZA</name>
<dbReference type="PANTHER" id="PTHR43735">
    <property type="entry name" value="APOPTOSIS-INDUCING FACTOR 1"/>
    <property type="match status" value="1"/>
</dbReference>
<dbReference type="PANTHER" id="PTHR43735:SF3">
    <property type="entry name" value="FERROPTOSIS SUPPRESSOR PROTEIN 1"/>
    <property type="match status" value="1"/>
</dbReference>
<gene>
    <name evidence="7" type="ORF">FUG_LOCUS477439</name>
    <name evidence="6" type="ORF">MDCFG202_LOCUS108299</name>
</gene>
<accession>A0A2H3HH18</accession>
<evidence type="ECO:0000256" key="4">
    <source>
        <dbReference type="ARBA" id="ARBA00023002"/>
    </source>
</evidence>
<dbReference type="GO" id="GO:0005737">
    <property type="term" value="C:cytoplasm"/>
    <property type="evidence" value="ECO:0007669"/>
    <property type="project" value="TreeGrafter"/>
</dbReference>
<dbReference type="Gene3D" id="3.50.50.100">
    <property type="match status" value="1"/>
</dbReference>
<evidence type="ECO:0000313" key="8">
    <source>
        <dbReference type="Proteomes" id="UP000746612"/>
    </source>
</evidence>
<evidence type="ECO:0000313" key="6">
    <source>
        <dbReference type="EMBL" id="CAG1972611.1"/>
    </source>
</evidence>
<protein>
    <recommendedName>
        <fullName evidence="5">FAD/NAD(P)-binding domain-containing protein</fullName>
    </recommendedName>
</protein>
<dbReference type="InterPro" id="IPR023753">
    <property type="entry name" value="FAD/NAD-binding_dom"/>
</dbReference>
<dbReference type="PRINTS" id="PR00469">
    <property type="entry name" value="PNDRDTASEII"/>
</dbReference>
<sequence>MAKTVVILGAGWAGLPLAHKLLKYTLPKTPNLKVILVSPNTHFFWNVAASRGIIPNAIPDQQLFLPIKPAFDQYPQANFEFVLGKADRIDAQLSSVNVACNDGQIREIKYDELIVATGSGMASGLPLKPIGTHEETMSAWTQLKSQVGHAKSIVVAGAGATGTEVAGELAARYGSSKEITLIISDEQPLEGALESVRNSVTRDLTTLGVRLIRKARVNEAKKSLDGQETELLLSNGALLKCNLYLALHGIKLNTSFVPPSFLDDKGNIRIDKNMRVVGSKNIWAIGDVGDIDPKQLTVTDNQIIHLAAALDAVLTGEKSFKPYEPMTKTMIFVSLGKKYATGQIGNWKLFSFMVSWVKGRKLFVDTAEGYVGGKHLRHASM</sequence>
<dbReference type="EMBL" id="CAAKMV010000163">
    <property type="protein sequence ID" value="VIO62500.1"/>
    <property type="molecule type" value="Genomic_DNA"/>
</dbReference>
<dbReference type="Proteomes" id="UP000746612">
    <property type="component" value="Unassembled WGS sequence"/>
</dbReference>
<dbReference type="PRINTS" id="PR00368">
    <property type="entry name" value="FADPNR"/>
</dbReference>
<dbReference type="GO" id="GO:0004174">
    <property type="term" value="F:electron-transferring-flavoprotein dehydrogenase activity"/>
    <property type="evidence" value="ECO:0007669"/>
    <property type="project" value="TreeGrafter"/>
</dbReference>
<dbReference type="EMBL" id="CAJPIJ010000091">
    <property type="protein sequence ID" value="CAG1972611.1"/>
    <property type="molecule type" value="Genomic_DNA"/>
</dbReference>
<dbReference type="OrthoDB" id="202203at2759"/>
<keyword evidence="2" id="KW-0285">Flavoprotein</keyword>
<keyword evidence="4" id="KW-0560">Oxidoreductase</keyword>
<comment type="similarity">
    <text evidence="1">Belongs to the FAD-dependent oxidoreductase family.</text>
</comment>
<dbReference type="AlphaFoldDB" id="A0A2H3HH18"/>
<proteinExistence type="inferred from homology"/>
<keyword evidence="3" id="KW-0274">FAD</keyword>
<evidence type="ECO:0000256" key="3">
    <source>
        <dbReference type="ARBA" id="ARBA00022827"/>
    </source>
</evidence>
<evidence type="ECO:0000256" key="1">
    <source>
        <dbReference type="ARBA" id="ARBA00006442"/>
    </source>
</evidence>
<evidence type="ECO:0000256" key="2">
    <source>
        <dbReference type="ARBA" id="ARBA00022630"/>
    </source>
</evidence>
<evidence type="ECO:0000313" key="7">
    <source>
        <dbReference type="EMBL" id="VIO62500.1"/>
    </source>
</evidence>
<evidence type="ECO:0000259" key="5">
    <source>
        <dbReference type="Pfam" id="PF07992"/>
    </source>
</evidence>
<dbReference type="InterPro" id="IPR036188">
    <property type="entry name" value="FAD/NAD-bd_sf"/>
</dbReference>
<reference evidence="6" key="2">
    <citation type="submission" date="2021-03" db="EMBL/GenBank/DDBJ databases">
        <authorList>
            <person name="Alouane T."/>
            <person name="Langin T."/>
            <person name="Bonhomme L."/>
        </authorList>
    </citation>
    <scope>NUCLEOTIDE SEQUENCE</scope>
    <source>
        <strain evidence="6">MDC_Fg202</strain>
    </source>
</reference>